<evidence type="ECO:0000256" key="1">
    <source>
        <dbReference type="SAM" id="SignalP"/>
    </source>
</evidence>
<feature type="chain" id="PRO_5034656600" evidence="1">
    <location>
        <begin position="24"/>
        <end position="276"/>
    </location>
</feature>
<dbReference type="EMBL" id="JAEPRE010000104">
    <property type="protein sequence ID" value="KAG2232647.1"/>
    <property type="molecule type" value="Genomic_DNA"/>
</dbReference>
<gene>
    <name evidence="2" type="ORF">INT48_004247</name>
</gene>
<proteinExistence type="predicted"/>
<evidence type="ECO:0000313" key="3">
    <source>
        <dbReference type="Proteomes" id="UP000613177"/>
    </source>
</evidence>
<reference evidence="2" key="1">
    <citation type="submission" date="2021-01" db="EMBL/GenBank/DDBJ databases">
        <title>Metabolic potential, ecology and presence of endohyphal bacteria is reflected in genomic diversity of Mucoromycotina.</title>
        <authorList>
            <person name="Muszewska A."/>
            <person name="Okrasinska A."/>
            <person name="Steczkiewicz K."/>
            <person name="Drgas O."/>
            <person name="Orlowska M."/>
            <person name="Perlinska-Lenart U."/>
            <person name="Aleksandrzak-Piekarczyk T."/>
            <person name="Szatraj K."/>
            <person name="Zielenkiewicz U."/>
            <person name="Pilsyk S."/>
            <person name="Malc E."/>
            <person name="Mieczkowski P."/>
            <person name="Kruszewska J.S."/>
            <person name="Biernat P."/>
            <person name="Pawlowska J."/>
        </authorList>
    </citation>
    <scope>NUCLEOTIDE SEQUENCE</scope>
    <source>
        <strain evidence="2">WA0000018081</strain>
    </source>
</reference>
<organism evidence="2 3">
    <name type="scientific">Thamnidium elegans</name>
    <dbReference type="NCBI Taxonomy" id="101142"/>
    <lineage>
        <taxon>Eukaryota</taxon>
        <taxon>Fungi</taxon>
        <taxon>Fungi incertae sedis</taxon>
        <taxon>Mucoromycota</taxon>
        <taxon>Mucoromycotina</taxon>
        <taxon>Mucoromycetes</taxon>
        <taxon>Mucorales</taxon>
        <taxon>Mucorineae</taxon>
        <taxon>Mucoraceae</taxon>
        <taxon>Thamnidium</taxon>
    </lineage>
</organism>
<accession>A0A8H7SQV7</accession>
<evidence type="ECO:0000313" key="2">
    <source>
        <dbReference type="EMBL" id="KAG2232647.1"/>
    </source>
</evidence>
<comment type="caution">
    <text evidence="2">The sequence shown here is derived from an EMBL/GenBank/DDBJ whole genome shotgun (WGS) entry which is preliminary data.</text>
</comment>
<feature type="signal peptide" evidence="1">
    <location>
        <begin position="1"/>
        <end position="23"/>
    </location>
</feature>
<sequence>MKFSLNKLLSVSALLALATLTIAAPLQDVSVTSIDVVENTFNAKGDEHLFVTVTRVDDLLDDDGSLLAERIMAVRVTFDVYENQLMCNGQPVEIGVSNIEVEAQMASNPAKLSITSAEEAAILADSFDVGLVKVEVTASILDELKTDDGMIFRRISVRELITEINGQRVVQTEAGQQILDVFDNGSLVKWSVDPLTGFMLPGPDVVDSSDFFFNPTHQEAENWWNEASDLSQGLIMGAIATFFLGLVLAVRQVINSTNSNYESVALGQDEEAEQVW</sequence>
<keyword evidence="1" id="KW-0732">Signal</keyword>
<dbReference type="Proteomes" id="UP000613177">
    <property type="component" value="Unassembled WGS sequence"/>
</dbReference>
<dbReference type="AlphaFoldDB" id="A0A8H7SQV7"/>
<protein>
    <submittedName>
        <fullName evidence="2">Uncharacterized protein</fullName>
    </submittedName>
</protein>
<keyword evidence="3" id="KW-1185">Reference proteome</keyword>
<name>A0A8H7SQV7_9FUNG</name>